<dbReference type="OrthoDB" id="10376998at2759"/>
<proteinExistence type="predicted"/>
<reference evidence="1 2" key="1">
    <citation type="submission" date="2015-01" db="EMBL/GenBank/DDBJ databases">
        <title>Genome of allotetraploid Gossypium barbadense reveals genomic plasticity and fiber elongation in cotton evolution.</title>
        <authorList>
            <person name="Chen X."/>
            <person name="Liu X."/>
            <person name="Zhao B."/>
            <person name="Zheng H."/>
            <person name="Hu Y."/>
            <person name="Lu G."/>
            <person name="Yang C."/>
            <person name="Chen J."/>
            <person name="Shan C."/>
            <person name="Zhang L."/>
            <person name="Zhou Y."/>
            <person name="Wang L."/>
            <person name="Guo W."/>
            <person name="Bai Y."/>
            <person name="Ruan J."/>
            <person name="Shangguan X."/>
            <person name="Mao Y."/>
            <person name="Jiang J."/>
            <person name="Zhu Y."/>
            <person name="Lei J."/>
            <person name="Kang H."/>
            <person name="Chen S."/>
            <person name="He X."/>
            <person name="Wang R."/>
            <person name="Wang Y."/>
            <person name="Chen J."/>
            <person name="Wang L."/>
            <person name="Yu S."/>
            <person name="Wang B."/>
            <person name="Wei J."/>
            <person name="Song S."/>
            <person name="Lu X."/>
            <person name="Gao Z."/>
            <person name="Gu W."/>
            <person name="Deng X."/>
            <person name="Ma D."/>
            <person name="Wang S."/>
            <person name="Liang W."/>
            <person name="Fang L."/>
            <person name="Cai C."/>
            <person name="Zhu X."/>
            <person name="Zhou B."/>
            <person name="Zhang Y."/>
            <person name="Chen Z."/>
            <person name="Xu S."/>
            <person name="Zhu R."/>
            <person name="Wang S."/>
            <person name="Zhang T."/>
            <person name="Zhao G."/>
        </authorList>
    </citation>
    <scope>NUCLEOTIDE SEQUENCE [LARGE SCALE GENOMIC DNA]</scope>
    <source>
        <strain evidence="2">cv. Xinhai21</strain>
        <tissue evidence="1">Leaf</tissue>
    </source>
</reference>
<accession>A0A2P5WDC7</accession>
<dbReference type="EMBL" id="KZ668059">
    <property type="protein sequence ID" value="PPR89090.1"/>
    <property type="molecule type" value="Genomic_DNA"/>
</dbReference>
<dbReference type="Proteomes" id="UP000239757">
    <property type="component" value="Unassembled WGS sequence"/>
</dbReference>
<sequence>MANSDEESFEEDDFDLQEGDIISKTIDGVRAIQYSPRVYQLVSQSMDKTVVRKGIQIGCDGTIKKLVSVEDFVNALVENITAQAKKGDDLMDDEIDYAKERDQELENDVAE</sequence>
<evidence type="ECO:0000313" key="2">
    <source>
        <dbReference type="Proteomes" id="UP000239757"/>
    </source>
</evidence>
<dbReference type="AlphaFoldDB" id="A0A2P5WDC7"/>
<name>A0A2P5WDC7_GOSBA</name>
<organism evidence="1 2">
    <name type="scientific">Gossypium barbadense</name>
    <name type="common">Sea Island cotton</name>
    <name type="synonym">Hibiscus barbadensis</name>
    <dbReference type="NCBI Taxonomy" id="3634"/>
    <lineage>
        <taxon>Eukaryota</taxon>
        <taxon>Viridiplantae</taxon>
        <taxon>Streptophyta</taxon>
        <taxon>Embryophyta</taxon>
        <taxon>Tracheophyta</taxon>
        <taxon>Spermatophyta</taxon>
        <taxon>Magnoliopsida</taxon>
        <taxon>eudicotyledons</taxon>
        <taxon>Gunneridae</taxon>
        <taxon>Pentapetalae</taxon>
        <taxon>rosids</taxon>
        <taxon>malvids</taxon>
        <taxon>Malvales</taxon>
        <taxon>Malvaceae</taxon>
        <taxon>Malvoideae</taxon>
        <taxon>Gossypium</taxon>
    </lineage>
</organism>
<gene>
    <name evidence="1" type="ORF">GOBAR_AA31595</name>
</gene>
<protein>
    <submittedName>
        <fullName evidence="1">Uncharacterized protein</fullName>
    </submittedName>
</protein>
<evidence type="ECO:0000313" key="1">
    <source>
        <dbReference type="EMBL" id="PPR89090.1"/>
    </source>
</evidence>